<reference evidence="13 14" key="1">
    <citation type="submission" date="2018-07" db="EMBL/GenBank/DDBJ databases">
        <title>Genome sequencing of oomycete isolates from Chile give support for New Zealand origin for Phytophthora kernoviae and make available the first Nothophytophthora sp. genome.</title>
        <authorList>
            <person name="Studholme D.J."/>
            <person name="Sanfuentes E."/>
            <person name="Panda P."/>
            <person name="Hill R."/>
            <person name="Sambles C."/>
            <person name="Grant M."/>
            <person name="Williams N.M."/>
            <person name="Mcdougal R.L."/>
        </authorList>
    </citation>
    <scope>NUCLEOTIDE SEQUENCE [LARGE SCALE GENOMIC DNA]</scope>
    <source>
        <strain evidence="11">Chile6</strain>
        <strain evidence="12">Chile7</strain>
    </source>
</reference>
<comment type="cofactor">
    <cofactor evidence="1">
        <name>Mg(2+)</name>
        <dbReference type="ChEBI" id="CHEBI:18420"/>
    </cofactor>
</comment>
<evidence type="ECO:0000256" key="8">
    <source>
        <dbReference type="ARBA" id="ARBA00023239"/>
    </source>
</evidence>
<evidence type="ECO:0000313" key="14">
    <source>
        <dbReference type="Proteomes" id="UP000284657"/>
    </source>
</evidence>
<dbReference type="GO" id="GO:0006096">
    <property type="term" value="P:glycolytic process"/>
    <property type="evidence" value="ECO:0007669"/>
    <property type="project" value="UniProtKB-UniPathway"/>
</dbReference>
<accession>A0A3F2RHE9</accession>
<evidence type="ECO:0000313" key="13">
    <source>
        <dbReference type="Proteomes" id="UP000277300"/>
    </source>
</evidence>
<dbReference type="AlphaFoldDB" id="A0A3F2RHE9"/>
<dbReference type="SMART" id="SM01193">
    <property type="entry name" value="Enolase_N"/>
    <property type="match status" value="2"/>
</dbReference>
<dbReference type="FunFam" id="3.20.20.120:FF:000002">
    <property type="entry name" value="Enolase 1"/>
    <property type="match status" value="2"/>
</dbReference>
<keyword evidence="8" id="KW-0456">Lyase</keyword>
<comment type="subcellular location">
    <subcellularLocation>
        <location evidence="2">Cytoplasm</location>
    </subcellularLocation>
</comment>
<dbReference type="InterPro" id="IPR020809">
    <property type="entry name" value="Enolase_CS"/>
</dbReference>
<organism evidence="11 13">
    <name type="scientific">Phytophthora kernoviae</name>
    <dbReference type="NCBI Taxonomy" id="325452"/>
    <lineage>
        <taxon>Eukaryota</taxon>
        <taxon>Sar</taxon>
        <taxon>Stramenopiles</taxon>
        <taxon>Oomycota</taxon>
        <taxon>Peronosporomycetes</taxon>
        <taxon>Peronosporales</taxon>
        <taxon>Peronosporaceae</taxon>
        <taxon>Phytophthora</taxon>
    </lineage>
</organism>
<dbReference type="GO" id="GO:0000287">
    <property type="term" value="F:magnesium ion binding"/>
    <property type="evidence" value="ECO:0007669"/>
    <property type="project" value="InterPro"/>
</dbReference>
<evidence type="ECO:0000256" key="3">
    <source>
        <dbReference type="ARBA" id="ARBA00005031"/>
    </source>
</evidence>
<dbReference type="PANTHER" id="PTHR11902:SF1">
    <property type="entry name" value="ENOLASE"/>
    <property type="match status" value="1"/>
</dbReference>
<dbReference type="InterPro" id="IPR000941">
    <property type="entry name" value="Enolase"/>
</dbReference>
<dbReference type="Gene3D" id="3.30.390.10">
    <property type="entry name" value="Enolase-like, N-terminal domain"/>
    <property type="match status" value="2"/>
</dbReference>
<dbReference type="EC" id="4.2.1.11" evidence="5"/>
<dbReference type="EMBL" id="MBDO02000427">
    <property type="protein sequence ID" value="RLN55513.1"/>
    <property type="molecule type" value="Genomic_DNA"/>
</dbReference>
<dbReference type="GO" id="GO:0000015">
    <property type="term" value="C:phosphopyruvate hydratase complex"/>
    <property type="evidence" value="ECO:0007669"/>
    <property type="project" value="InterPro"/>
</dbReference>
<evidence type="ECO:0000256" key="7">
    <source>
        <dbReference type="ARBA" id="ARBA00023152"/>
    </source>
</evidence>
<evidence type="ECO:0000256" key="5">
    <source>
        <dbReference type="ARBA" id="ARBA00012058"/>
    </source>
</evidence>
<keyword evidence="6" id="KW-0460">Magnesium</keyword>
<name>A0A3F2RHE9_9STRA</name>
<feature type="domain" description="Enolase N-terminal" evidence="10">
    <location>
        <begin position="478"/>
        <end position="612"/>
    </location>
</feature>
<dbReference type="Proteomes" id="UP000277300">
    <property type="component" value="Unassembled WGS sequence"/>
</dbReference>
<dbReference type="Proteomes" id="UP000284657">
    <property type="component" value="Unassembled WGS sequence"/>
</dbReference>
<dbReference type="InterPro" id="IPR020811">
    <property type="entry name" value="Enolase_N"/>
</dbReference>
<dbReference type="InterPro" id="IPR036849">
    <property type="entry name" value="Enolase-like_C_sf"/>
</dbReference>
<protein>
    <recommendedName>
        <fullName evidence="5">phosphopyruvate hydratase</fullName>
        <ecNumber evidence="5">4.2.1.11</ecNumber>
    </recommendedName>
</protein>
<dbReference type="SFLD" id="SFLDG00178">
    <property type="entry name" value="enolase"/>
    <property type="match status" value="2"/>
</dbReference>
<evidence type="ECO:0000313" key="11">
    <source>
        <dbReference type="EMBL" id="RLN55513.1"/>
    </source>
</evidence>
<dbReference type="Pfam" id="PF03952">
    <property type="entry name" value="Enolase_N"/>
    <property type="match status" value="2"/>
</dbReference>
<feature type="domain" description="Enolase C-terminal TIM barrel" evidence="9">
    <location>
        <begin position="146"/>
        <end position="445"/>
    </location>
</feature>
<evidence type="ECO:0000256" key="1">
    <source>
        <dbReference type="ARBA" id="ARBA00001946"/>
    </source>
</evidence>
<dbReference type="EMBL" id="MBAD02000835">
    <property type="protein sequence ID" value="RLN62242.1"/>
    <property type="molecule type" value="Genomic_DNA"/>
</dbReference>
<dbReference type="SMART" id="SM01192">
    <property type="entry name" value="Enolase_C"/>
    <property type="match status" value="2"/>
</dbReference>
<dbReference type="HAMAP" id="MF_00318">
    <property type="entry name" value="Enolase"/>
    <property type="match status" value="2"/>
</dbReference>
<feature type="domain" description="Enolase N-terminal" evidence="10">
    <location>
        <begin position="4"/>
        <end position="138"/>
    </location>
</feature>
<evidence type="ECO:0000256" key="6">
    <source>
        <dbReference type="ARBA" id="ARBA00022842"/>
    </source>
</evidence>
<dbReference type="SFLD" id="SFLDF00002">
    <property type="entry name" value="enolase"/>
    <property type="match status" value="2"/>
</dbReference>
<dbReference type="PANTHER" id="PTHR11902">
    <property type="entry name" value="ENOLASE"/>
    <property type="match status" value="1"/>
</dbReference>
<evidence type="ECO:0000256" key="4">
    <source>
        <dbReference type="ARBA" id="ARBA00009604"/>
    </source>
</evidence>
<comment type="similarity">
    <text evidence="4">Belongs to the enolase family.</text>
</comment>
<dbReference type="SFLD" id="SFLDS00001">
    <property type="entry name" value="Enolase"/>
    <property type="match status" value="2"/>
</dbReference>
<dbReference type="InterPro" id="IPR029017">
    <property type="entry name" value="Enolase-like_N"/>
</dbReference>
<evidence type="ECO:0000259" key="9">
    <source>
        <dbReference type="SMART" id="SM01192"/>
    </source>
</evidence>
<evidence type="ECO:0000256" key="2">
    <source>
        <dbReference type="ARBA" id="ARBA00004496"/>
    </source>
</evidence>
<dbReference type="UniPathway" id="UPA00109">
    <property type="reaction ID" value="UER00187"/>
</dbReference>
<dbReference type="OrthoDB" id="1739814at2759"/>
<dbReference type="Gene3D" id="3.20.20.120">
    <property type="entry name" value="Enolase-like C-terminal domain"/>
    <property type="match status" value="2"/>
</dbReference>
<dbReference type="NCBIfam" id="TIGR01060">
    <property type="entry name" value="eno"/>
    <property type="match status" value="2"/>
</dbReference>
<dbReference type="GO" id="GO:0004634">
    <property type="term" value="F:phosphopyruvate hydratase activity"/>
    <property type="evidence" value="ECO:0007669"/>
    <property type="project" value="UniProtKB-EC"/>
</dbReference>
<dbReference type="CDD" id="cd03313">
    <property type="entry name" value="enolase"/>
    <property type="match status" value="2"/>
</dbReference>
<sequence>MVSIISIKARQIFDSRGNPTVEVDLKTETGLYTAAVPSGASTGEFEALEMRDGGSAYMGKGVLNAVKNVNEIIAPALVGKDVTQQAELDRFMVETLDGTQNEWGWCKKKLGANAILGVSLALCRAGAAAKKQPLWQYIADLAGNPTPCLPVPSFNIINGGSHAGNKLAMQEFMILPVGATSFTEAMQIGSEVYHNLKKVIKGRYGLDATAVGDEGGFAPNIQSNGEAIDLIEEAIKAAGYTDKVKLGMDVAASEFYTGATDARYNLDFKNENAPESEKISADKLTEVYEGFIAKCKNSSDIVSIEDPFDQDDWESWINFTSKVGNDVQIVGDDLTVTNPTRVQKAIDTKACNALLLKVNQIGSITESIEAVTMAKKAGWAIMTSHRSGETEDTFIADLAVGLSAGQIKTGAPCRSERLAKYNQLLRIEEELGANARYAGTDFRNVEKLGKTCSLVTYIFHPNSGSDGSKDRKGTMVSIISIKARQIFDSRGNPTVEVDLKTETGLYTAAVPSGASTGEFEALEMRDGGSAYMGKGVLNAVKNVNEIIAPALVGKDVTQQAELDRFMVETLDGTQNEWGWCKKKLGANAILGVSLALCRAGAAAKKQPLWQYIADLAGNPTPCLPVPSFNIINGGSHAGNKLAMQEFMILPVGATSFTEAMQIGSEVYHNLKKVIKGRYGLDATAVGDEGGFAPNIQSNGEAIDLIEEAIKAAGYTDKVKLGMDVAASEFYTGATDARYNLDFKNENAPESEKISADKLTEVYEGFIAKCKNSSDIVSIEDPFDQDDWESWINFTSKVGNDVQIVGDDLTVTNPTRVQKAIDTKACNALLLKVNQIGSITESIEAVTMAKKAGWAIMTSHRSGETEDTFIADLAVGLSAGQIKTGAPCRSERLAKYNQLLRIEEELGANARYAGTDFRNVEKLGKYSSF</sequence>
<evidence type="ECO:0000313" key="12">
    <source>
        <dbReference type="EMBL" id="RLN62242.1"/>
    </source>
</evidence>
<proteinExistence type="inferred from homology"/>
<comment type="caution">
    <text evidence="11">The sequence shown here is derived from an EMBL/GenBank/DDBJ whole genome shotgun (WGS) entry which is preliminary data.</text>
</comment>
<dbReference type="SUPFAM" id="SSF54826">
    <property type="entry name" value="Enolase N-terminal domain-like"/>
    <property type="match status" value="2"/>
</dbReference>
<keyword evidence="7" id="KW-0324">Glycolysis</keyword>
<dbReference type="InterPro" id="IPR020810">
    <property type="entry name" value="Enolase_C"/>
</dbReference>
<evidence type="ECO:0000259" key="10">
    <source>
        <dbReference type="SMART" id="SM01193"/>
    </source>
</evidence>
<dbReference type="SUPFAM" id="SSF51604">
    <property type="entry name" value="Enolase C-terminal domain-like"/>
    <property type="match status" value="2"/>
</dbReference>
<comment type="pathway">
    <text evidence="3">Carbohydrate degradation; glycolysis; pyruvate from D-glyceraldehyde 3-phosphate: step 4/5.</text>
</comment>
<dbReference type="Pfam" id="PF00113">
    <property type="entry name" value="Enolase_C"/>
    <property type="match status" value="2"/>
</dbReference>
<gene>
    <name evidence="12" type="ORF">BBJ29_006969</name>
    <name evidence="11" type="ORF">BBP00_00008463</name>
</gene>
<dbReference type="FunFam" id="3.30.390.10:FF:000001">
    <property type="entry name" value="Enolase"/>
    <property type="match status" value="2"/>
</dbReference>
<feature type="domain" description="Enolase C-terminal TIM barrel" evidence="9">
    <location>
        <begin position="620"/>
        <end position="919"/>
    </location>
</feature>
<dbReference type="PRINTS" id="PR00148">
    <property type="entry name" value="ENOLASE"/>
</dbReference>
<dbReference type="PROSITE" id="PS00164">
    <property type="entry name" value="ENOLASE"/>
    <property type="match status" value="2"/>
</dbReference>